<dbReference type="AlphaFoldDB" id="A0A9D3AIV9"/>
<reference evidence="1" key="2">
    <citation type="submission" date="2021-09" db="EMBL/GenBank/DDBJ databases">
        <authorList>
            <person name="Gilroy R."/>
        </authorList>
    </citation>
    <scope>NUCLEOTIDE SEQUENCE</scope>
    <source>
        <strain evidence="1">USAMLcec4-12693</strain>
    </source>
</reference>
<gene>
    <name evidence="1" type="ORF">K8V39_05930</name>
</gene>
<accession>A0A9D3AIV9</accession>
<evidence type="ECO:0000313" key="1">
    <source>
        <dbReference type="EMBL" id="HJH49789.1"/>
    </source>
</evidence>
<dbReference type="Pfam" id="PF19546">
    <property type="entry name" value="DUF6070"/>
    <property type="match status" value="1"/>
</dbReference>
<dbReference type="EMBL" id="DYXE01000051">
    <property type="protein sequence ID" value="HJH49789.1"/>
    <property type="molecule type" value="Genomic_DNA"/>
</dbReference>
<evidence type="ECO:0000313" key="2">
    <source>
        <dbReference type="Proteomes" id="UP000813420"/>
    </source>
</evidence>
<reference evidence="1" key="1">
    <citation type="journal article" date="2021" name="PeerJ">
        <title>Extensive microbial diversity within the chicken gut microbiome revealed by metagenomics and culture.</title>
        <authorList>
            <person name="Gilroy R."/>
            <person name="Ravi A."/>
            <person name="Getino M."/>
            <person name="Pursley I."/>
            <person name="Horton D.L."/>
            <person name="Alikhan N.F."/>
            <person name="Baker D."/>
            <person name="Gharbi K."/>
            <person name="Hall N."/>
            <person name="Watson M."/>
            <person name="Adriaenssens E.M."/>
            <person name="Foster-Nyarko E."/>
            <person name="Jarju S."/>
            <person name="Secka A."/>
            <person name="Antonio M."/>
            <person name="Oren A."/>
            <person name="Chaudhuri R.R."/>
            <person name="La Ragione R."/>
            <person name="Hildebrand F."/>
            <person name="Pallen M.J."/>
        </authorList>
    </citation>
    <scope>NUCLEOTIDE SEQUENCE</scope>
    <source>
        <strain evidence="1">USAMLcec4-12693</strain>
    </source>
</reference>
<dbReference type="RefSeq" id="WP_270643488.1">
    <property type="nucleotide sequence ID" value="NZ_DYXE01000051.1"/>
</dbReference>
<proteinExistence type="predicted"/>
<name>A0A9D3AIV9_9FIRM</name>
<comment type="caution">
    <text evidence="1">The sequence shown here is derived from an EMBL/GenBank/DDBJ whole genome shotgun (WGS) entry which is preliminary data.</text>
</comment>
<protein>
    <submittedName>
        <fullName evidence="1">DUF6070 family protein</fullName>
    </submittedName>
</protein>
<dbReference type="Proteomes" id="UP000813420">
    <property type="component" value="Unassembled WGS sequence"/>
</dbReference>
<sequence>MNILEGNRKKMLLLFLCLLLIFAGCSQKGQKGEETAEERTQETEIEKESEKLAEGYREIYEAAAEEGTLDTLETKQQILSCLEKEGYAAVDREDQLDMVNSDKMEAFCLDAQAGKQAEVVLLSLIEEGGFVRYDLTAEDGKIQVHLSTLGWKNREPKVYYHHAFTAHSWKYTDRGYFFLEEYQPSGYDSAPGQIGFRVKPLDETCRELNRKYVCPVGYEGNNLLITDWSEQDYTGVDFYDLYEDLYYEKYGESVPYERGEGVEYQVPAQEIEDVLKDYFRISSEQIRANMVYDPQQQTYRYRPRGMNDGTLPYGPYPEVTGYEEQEDGTLKLYVEAVWERKMNDRVVSSELVVRLLADGSFQYVSNHVTSFDEALAFSWYEPRLTEEEWQYYYGDS</sequence>
<dbReference type="InterPro" id="IPR045714">
    <property type="entry name" value="DUF6070"/>
</dbReference>
<organism evidence="1 2">
    <name type="scientific">Merdimonas faecis</name>
    <dbReference type="NCBI Taxonomy" id="1653435"/>
    <lineage>
        <taxon>Bacteria</taxon>
        <taxon>Bacillati</taxon>
        <taxon>Bacillota</taxon>
        <taxon>Clostridia</taxon>
        <taxon>Lachnospirales</taxon>
        <taxon>Lachnospiraceae</taxon>
        <taxon>Merdimonas</taxon>
    </lineage>
</organism>